<dbReference type="RefSeq" id="WP_253646652.1">
    <property type="nucleotide sequence ID" value="NZ_BAAAMO010000002.1"/>
</dbReference>
<evidence type="ECO:0000256" key="2">
    <source>
        <dbReference type="ARBA" id="ARBA00022552"/>
    </source>
</evidence>
<keyword evidence="2 6" id="KW-0698">rRNA processing</keyword>
<comment type="caution">
    <text evidence="7">The sequence shown here is derived from an EMBL/GenBank/DDBJ whole genome shotgun (WGS) entry which is preliminary data.</text>
</comment>
<evidence type="ECO:0000313" key="8">
    <source>
        <dbReference type="Proteomes" id="UP001597068"/>
    </source>
</evidence>
<comment type="caution">
    <text evidence="6">Lacks conserved residue(s) required for the propagation of feature annotation.</text>
</comment>
<dbReference type="InterPro" id="IPR029063">
    <property type="entry name" value="SAM-dependent_MTases_sf"/>
</dbReference>
<dbReference type="Proteomes" id="UP001597068">
    <property type="component" value="Unassembled WGS sequence"/>
</dbReference>
<feature type="binding site" evidence="6">
    <location>
        <begin position="130"/>
        <end position="131"/>
    </location>
    <ligand>
        <name>S-adenosyl-L-methionine</name>
        <dbReference type="ChEBI" id="CHEBI:59789"/>
    </ligand>
</feature>
<evidence type="ECO:0000256" key="5">
    <source>
        <dbReference type="ARBA" id="ARBA00022691"/>
    </source>
</evidence>
<evidence type="ECO:0000256" key="3">
    <source>
        <dbReference type="ARBA" id="ARBA00022603"/>
    </source>
</evidence>
<dbReference type="EMBL" id="JBHTIL010000001">
    <property type="protein sequence ID" value="MFD0925395.1"/>
    <property type="molecule type" value="Genomic_DNA"/>
</dbReference>
<gene>
    <name evidence="6 7" type="primary">rsmG</name>
    <name evidence="7" type="ORF">ACFQ04_06560</name>
</gene>
<comment type="subcellular location">
    <subcellularLocation>
        <location evidence="6">Cytoplasm</location>
    </subcellularLocation>
</comment>
<sequence>MFHVKPDTEFDRDEIADAAAAVFGDRLGRARVYRDLLADAGVTRGLIGPREVDRLWERHILNCAVVARALPDDVRVVDIGSGAGLPGLAIALAGPSLTVTLVEPLERRHAFLSEAIATLGVDVELVRGRAEEKAVRSAIGDADVVTSRAVAPLDRLARWSAPLIVPGGEMVAIKGASAEDEVTTHRAAVGKVGLTALSVETVGADILSVPTTIVRARRAESAGSRRRKTRR</sequence>
<keyword evidence="1 6" id="KW-0963">Cytoplasm</keyword>
<feature type="binding site" evidence="6">
    <location>
        <position position="85"/>
    </location>
    <ligand>
        <name>S-adenosyl-L-methionine</name>
        <dbReference type="ChEBI" id="CHEBI:59789"/>
    </ligand>
</feature>
<evidence type="ECO:0000256" key="4">
    <source>
        <dbReference type="ARBA" id="ARBA00022679"/>
    </source>
</evidence>
<dbReference type="HAMAP" id="MF_00074">
    <property type="entry name" value="16SrRNA_methyltr_G"/>
    <property type="match status" value="1"/>
</dbReference>
<dbReference type="NCBIfam" id="TIGR00138">
    <property type="entry name" value="rsmG_gidB"/>
    <property type="match status" value="1"/>
</dbReference>
<dbReference type="CDD" id="cd02440">
    <property type="entry name" value="AdoMet_MTases"/>
    <property type="match status" value="1"/>
</dbReference>
<keyword evidence="4 6" id="KW-0808">Transferase</keyword>
<dbReference type="InterPro" id="IPR003682">
    <property type="entry name" value="rRNA_ssu_MeTfrase_G"/>
</dbReference>
<dbReference type="Gene3D" id="3.40.50.150">
    <property type="entry name" value="Vaccinia Virus protein VP39"/>
    <property type="match status" value="1"/>
</dbReference>
<protein>
    <recommendedName>
        <fullName evidence="6">Ribosomal RNA small subunit methyltransferase G</fullName>
        <ecNumber evidence="6">2.1.1.-</ecNumber>
    </recommendedName>
    <alternativeName>
        <fullName evidence="6">16S rRNA 7-methylguanosine methyltransferase</fullName>
        <shortName evidence="6">16S rRNA m7G methyltransferase</shortName>
    </alternativeName>
</protein>
<evidence type="ECO:0000256" key="6">
    <source>
        <dbReference type="HAMAP-Rule" id="MF_00074"/>
    </source>
</evidence>
<dbReference type="PANTHER" id="PTHR31760:SF0">
    <property type="entry name" value="S-ADENOSYL-L-METHIONINE-DEPENDENT METHYLTRANSFERASES SUPERFAMILY PROTEIN"/>
    <property type="match status" value="1"/>
</dbReference>
<comment type="function">
    <text evidence="6">Specifically methylates the N7 position of a guanine in 16S rRNA.</text>
</comment>
<keyword evidence="8" id="KW-1185">Reference proteome</keyword>
<feature type="binding site" evidence="6">
    <location>
        <position position="148"/>
    </location>
    <ligand>
        <name>S-adenosyl-L-methionine</name>
        <dbReference type="ChEBI" id="CHEBI:59789"/>
    </ligand>
</feature>
<evidence type="ECO:0000313" key="7">
    <source>
        <dbReference type="EMBL" id="MFD0925395.1"/>
    </source>
</evidence>
<dbReference type="GO" id="GO:0032259">
    <property type="term" value="P:methylation"/>
    <property type="evidence" value="ECO:0007669"/>
    <property type="project" value="UniProtKB-KW"/>
</dbReference>
<organism evidence="7 8">
    <name type="scientific">Williamsia deligens</name>
    <dbReference type="NCBI Taxonomy" id="321325"/>
    <lineage>
        <taxon>Bacteria</taxon>
        <taxon>Bacillati</taxon>
        <taxon>Actinomycetota</taxon>
        <taxon>Actinomycetes</taxon>
        <taxon>Mycobacteriales</taxon>
        <taxon>Nocardiaceae</taxon>
        <taxon>Williamsia</taxon>
    </lineage>
</organism>
<keyword evidence="3 6" id="KW-0489">Methyltransferase</keyword>
<name>A0ABW3G700_9NOCA</name>
<dbReference type="GO" id="GO:0008168">
    <property type="term" value="F:methyltransferase activity"/>
    <property type="evidence" value="ECO:0007669"/>
    <property type="project" value="UniProtKB-KW"/>
</dbReference>
<reference evidence="8" key="1">
    <citation type="journal article" date="2019" name="Int. J. Syst. Evol. Microbiol.">
        <title>The Global Catalogue of Microorganisms (GCM) 10K type strain sequencing project: providing services to taxonomists for standard genome sequencing and annotation.</title>
        <authorList>
            <consortium name="The Broad Institute Genomics Platform"/>
            <consortium name="The Broad Institute Genome Sequencing Center for Infectious Disease"/>
            <person name="Wu L."/>
            <person name="Ma J."/>
        </authorList>
    </citation>
    <scope>NUCLEOTIDE SEQUENCE [LARGE SCALE GENOMIC DNA]</scope>
    <source>
        <strain evidence="8">CCUG 50873</strain>
    </source>
</reference>
<evidence type="ECO:0000256" key="1">
    <source>
        <dbReference type="ARBA" id="ARBA00022490"/>
    </source>
</evidence>
<dbReference type="SUPFAM" id="SSF53335">
    <property type="entry name" value="S-adenosyl-L-methionine-dependent methyltransferases"/>
    <property type="match status" value="1"/>
</dbReference>
<keyword evidence="5 6" id="KW-0949">S-adenosyl-L-methionine</keyword>
<dbReference type="PANTHER" id="PTHR31760">
    <property type="entry name" value="S-ADENOSYL-L-METHIONINE-DEPENDENT METHYLTRANSFERASES SUPERFAMILY PROTEIN"/>
    <property type="match status" value="1"/>
</dbReference>
<proteinExistence type="inferred from homology"/>
<dbReference type="EC" id="2.1.1.-" evidence="6"/>
<feature type="binding site" evidence="6">
    <location>
        <position position="80"/>
    </location>
    <ligand>
        <name>S-adenosyl-L-methionine</name>
        <dbReference type="ChEBI" id="CHEBI:59789"/>
    </ligand>
</feature>
<comment type="similarity">
    <text evidence="6">Belongs to the methyltransferase superfamily. RNA methyltransferase RsmG family.</text>
</comment>
<dbReference type="Pfam" id="PF02527">
    <property type="entry name" value="GidB"/>
    <property type="match status" value="1"/>
</dbReference>
<accession>A0ABW3G700</accession>